<gene>
    <name evidence="2" type="ORF">TSOC_014606</name>
</gene>
<comment type="caution">
    <text evidence="2">The sequence shown here is derived from an EMBL/GenBank/DDBJ whole genome shotgun (WGS) entry which is preliminary data.</text>
</comment>
<dbReference type="Proteomes" id="UP000236333">
    <property type="component" value="Unassembled WGS sequence"/>
</dbReference>
<organism evidence="2 3">
    <name type="scientific">Tetrabaena socialis</name>
    <dbReference type="NCBI Taxonomy" id="47790"/>
    <lineage>
        <taxon>Eukaryota</taxon>
        <taxon>Viridiplantae</taxon>
        <taxon>Chlorophyta</taxon>
        <taxon>core chlorophytes</taxon>
        <taxon>Chlorophyceae</taxon>
        <taxon>CS clade</taxon>
        <taxon>Chlamydomonadales</taxon>
        <taxon>Tetrabaenaceae</taxon>
        <taxon>Tetrabaena</taxon>
    </lineage>
</organism>
<feature type="domain" description="DUF7880" evidence="1">
    <location>
        <begin position="1"/>
        <end position="82"/>
    </location>
</feature>
<evidence type="ECO:0000259" key="1">
    <source>
        <dbReference type="Pfam" id="PF25306"/>
    </source>
</evidence>
<dbReference type="OrthoDB" id="512787at2759"/>
<dbReference type="Pfam" id="PF25306">
    <property type="entry name" value="DUF7880"/>
    <property type="match status" value="1"/>
</dbReference>
<evidence type="ECO:0000313" key="3">
    <source>
        <dbReference type="Proteomes" id="UP000236333"/>
    </source>
</evidence>
<name>A0A2J7ZH62_9CHLO</name>
<protein>
    <recommendedName>
        <fullName evidence="1">DUF7880 domain-containing protein</fullName>
    </recommendedName>
</protein>
<evidence type="ECO:0000313" key="2">
    <source>
        <dbReference type="EMBL" id="PNG99611.1"/>
    </source>
</evidence>
<dbReference type="EMBL" id="PGGS01002484">
    <property type="protein sequence ID" value="PNG99611.1"/>
    <property type="molecule type" value="Genomic_DNA"/>
</dbReference>
<dbReference type="PANTHER" id="PTHR36014:SF1">
    <property type="entry name" value="OS03G0176700 PROTEIN"/>
    <property type="match status" value="1"/>
</dbReference>
<feature type="non-terminal residue" evidence="2">
    <location>
        <position position="1"/>
    </location>
</feature>
<reference evidence="2 3" key="1">
    <citation type="journal article" date="2017" name="Mol. Biol. Evol.">
        <title>The 4-celled Tetrabaena socialis nuclear genome reveals the essential components for genetic control of cell number at the origin of multicellularity in the volvocine lineage.</title>
        <authorList>
            <person name="Featherston J."/>
            <person name="Arakaki Y."/>
            <person name="Hanschen E.R."/>
            <person name="Ferris P.J."/>
            <person name="Michod R.E."/>
            <person name="Olson B.J.S.C."/>
            <person name="Nozaki H."/>
            <person name="Durand P.M."/>
        </authorList>
    </citation>
    <scope>NUCLEOTIDE SEQUENCE [LARGE SCALE GENOMIC DNA]</scope>
    <source>
        <strain evidence="2 3">NIES-571</strain>
    </source>
</reference>
<dbReference type="InterPro" id="IPR057202">
    <property type="entry name" value="DUF7880"/>
</dbReference>
<dbReference type="AlphaFoldDB" id="A0A2J7ZH62"/>
<sequence>LRENIRAIGEYAARDGRTSEVGPLISGIFRALESYDQLLYGALLAKTPVVSEDLDAAIQELYGAFDRLLATVPADALERAGRVLEVAGAKAKAAEAGGGGGSAAEADADAEAADLVMLLR</sequence>
<proteinExistence type="predicted"/>
<dbReference type="PANTHER" id="PTHR36014">
    <property type="entry name" value="OS03G0176600 PROTEIN"/>
    <property type="match status" value="1"/>
</dbReference>
<keyword evidence="3" id="KW-1185">Reference proteome</keyword>
<accession>A0A2J7ZH62</accession>